<dbReference type="AlphaFoldDB" id="A0A6M3JNV8"/>
<gene>
    <name evidence="1" type="ORF">MM415A03150_0004</name>
</gene>
<reference evidence="1" key="1">
    <citation type="submission" date="2020-03" db="EMBL/GenBank/DDBJ databases">
        <title>The deep terrestrial virosphere.</title>
        <authorList>
            <person name="Holmfeldt K."/>
            <person name="Nilsson E."/>
            <person name="Simone D."/>
            <person name="Lopez-Fernandez M."/>
            <person name="Wu X."/>
            <person name="de Brujin I."/>
            <person name="Lundin D."/>
            <person name="Andersson A."/>
            <person name="Bertilsson S."/>
            <person name="Dopson M."/>
        </authorList>
    </citation>
    <scope>NUCLEOTIDE SEQUENCE</scope>
    <source>
        <strain evidence="1">MM415A03150</strain>
    </source>
</reference>
<proteinExistence type="predicted"/>
<protein>
    <submittedName>
        <fullName evidence="1">Uncharacterized protein</fullName>
    </submittedName>
</protein>
<evidence type="ECO:0000313" key="1">
    <source>
        <dbReference type="EMBL" id="QJA71520.1"/>
    </source>
</evidence>
<organism evidence="1">
    <name type="scientific">viral metagenome</name>
    <dbReference type="NCBI Taxonomy" id="1070528"/>
    <lineage>
        <taxon>unclassified sequences</taxon>
        <taxon>metagenomes</taxon>
        <taxon>organismal metagenomes</taxon>
    </lineage>
</organism>
<accession>A0A6M3JNV8</accession>
<name>A0A6M3JNV8_9ZZZZ</name>
<dbReference type="EMBL" id="MT141879">
    <property type="protein sequence ID" value="QJA71520.1"/>
    <property type="molecule type" value="Genomic_DNA"/>
</dbReference>
<sequence>MIKEIGVSDKEKAYIQPFVENQKLAYKGFRVALQNIDDADKLLWEEIRKVYPQVPADVKMSKPSLNHGETEPWTIVYFEE</sequence>